<evidence type="ECO:0000259" key="10">
    <source>
        <dbReference type="Pfam" id="PF01035"/>
    </source>
</evidence>
<evidence type="ECO:0000256" key="7">
    <source>
        <dbReference type="ARBA" id="ARBA00023204"/>
    </source>
</evidence>
<comment type="similarity">
    <text evidence="2 9">Belongs to the MGMT family.</text>
</comment>
<evidence type="ECO:0000313" key="12">
    <source>
        <dbReference type="EMBL" id="OEF25754.1"/>
    </source>
</evidence>
<comment type="subcellular location">
    <subcellularLocation>
        <location evidence="9">Cytoplasm</location>
    </subcellularLocation>
</comment>
<comment type="miscellaneous">
    <text evidence="9">This enzyme catalyzes only one turnover and therefore is not strictly catalytic. According to one definition, an enzyme is a biocatalyst that acts repeatedly and over many reaction cycles.</text>
</comment>
<dbReference type="OrthoDB" id="9811249at2"/>
<name>A0A1E5E338_9VIBR</name>
<comment type="catalytic activity">
    <reaction evidence="8 9">
        <text>a 6-O-methyl-2'-deoxyguanosine in DNA + L-cysteinyl-[protein] = S-methyl-L-cysteinyl-[protein] + a 2'-deoxyguanosine in DNA</text>
        <dbReference type="Rhea" id="RHEA:24000"/>
        <dbReference type="Rhea" id="RHEA-COMP:10131"/>
        <dbReference type="Rhea" id="RHEA-COMP:10132"/>
        <dbReference type="Rhea" id="RHEA-COMP:11367"/>
        <dbReference type="Rhea" id="RHEA-COMP:11368"/>
        <dbReference type="ChEBI" id="CHEBI:29950"/>
        <dbReference type="ChEBI" id="CHEBI:82612"/>
        <dbReference type="ChEBI" id="CHEBI:85445"/>
        <dbReference type="ChEBI" id="CHEBI:85448"/>
        <dbReference type="EC" id="2.1.1.63"/>
    </reaction>
</comment>
<dbReference type="EMBL" id="AJYK02000058">
    <property type="protein sequence ID" value="OEF25754.1"/>
    <property type="molecule type" value="Genomic_DNA"/>
</dbReference>
<dbReference type="Gene3D" id="3.30.160.70">
    <property type="entry name" value="Methylated DNA-protein cysteine methyltransferase domain"/>
    <property type="match status" value="1"/>
</dbReference>
<dbReference type="InterPro" id="IPR036388">
    <property type="entry name" value="WH-like_DNA-bd_sf"/>
</dbReference>
<dbReference type="CDD" id="cd06445">
    <property type="entry name" value="ATase"/>
    <property type="match status" value="1"/>
</dbReference>
<accession>A0A1E5E338</accession>
<evidence type="ECO:0000313" key="13">
    <source>
        <dbReference type="Proteomes" id="UP000094070"/>
    </source>
</evidence>
<dbReference type="PROSITE" id="PS51257">
    <property type="entry name" value="PROKAR_LIPOPROTEIN"/>
    <property type="match status" value="1"/>
</dbReference>
<keyword evidence="6 9" id="KW-0227">DNA damage</keyword>
<evidence type="ECO:0000256" key="8">
    <source>
        <dbReference type="ARBA" id="ARBA00049348"/>
    </source>
</evidence>
<keyword evidence="13" id="KW-1185">Reference proteome</keyword>
<evidence type="ECO:0000256" key="9">
    <source>
        <dbReference type="HAMAP-Rule" id="MF_00772"/>
    </source>
</evidence>
<evidence type="ECO:0000256" key="1">
    <source>
        <dbReference type="ARBA" id="ARBA00001286"/>
    </source>
</evidence>
<dbReference type="GO" id="GO:0006307">
    <property type="term" value="P:DNA alkylation repair"/>
    <property type="evidence" value="ECO:0007669"/>
    <property type="project" value="UniProtKB-UniRule"/>
</dbReference>
<keyword evidence="7 9" id="KW-0234">DNA repair</keyword>
<dbReference type="Pfam" id="PF01035">
    <property type="entry name" value="DNA_binding_1"/>
    <property type="match status" value="1"/>
</dbReference>
<evidence type="ECO:0000256" key="4">
    <source>
        <dbReference type="ARBA" id="ARBA00022603"/>
    </source>
</evidence>
<keyword evidence="4 9" id="KW-0489">Methyltransferase</keyword>
<dbReference type="PANTHER" id="PTHR10815">
    <property type="entry name" value="METHYLATED-DNA--PROTEIN-CYSTEINE METHYLTRANSFERASE"/>
    <property type="match status" value="1"/>
</dbReference>
<reference evidence="12 13" key="1">
    <citation type="journal article" date="2012" name="Science">
        <title>Ecological populations of bacteria act as socially cohesive units of antibiotic production and resistance.</title>
        <authorList>
            <person name="Cordero O.X."/>
            <person name="Wildschutte H."/>
            <person name="Kirkup B."/>
            <person name="Proehl S."/>
            <person name="Ngo L."/>
            <person name="Hussain F."/>
            <person name="Le Roux F."/>
            <person name="Mincer T."/>
            <person name="Polz M.F."/>
        </authorList>
    </citation>
    <scope>NUCLEOTIDE SEQUENCE [LARGE SCALE GENOMIC DNA]</scope>
    <source>
        <strain evidence="12 13">1S-45</strain>
    </source>
</reference>
<dbReference type="InterPro" id="IPR008332">
    <property type="entry name" value="MethylG_MeTrfase_N"/>
</dbReference>
<dbReference type="SUPFAM" id="SSF46767">
    <property type="entry name" value="Methylated DNA-protein cysteine methyltransferase, C-terminal domain"/>
    <property type="match status" value="1"/>
</dbReference>
<dbReference type="FunFam" id="1.10.10.10:FF:000214">
    <property type="entry name" value="Methylated-DNA--protein-cysteine methyltransferase"/>
    <property type="match status" value="1"/>
</dbReference>
<evidence type="ECO:0000256" key="5">
    <source>
        <dbReference type="ARBA" id="ARBA00022679"/>
    </source>
</evidence>
<dbReference type="SUPFAM" id="SSF53155">
    <property type="entry name" value="Methylated DNA-protein cysteine methyltransferase domain"/>
    <property type="match status" value="1"/>
</dbReference>
<evidence type="ECO:0000256" key="3">
    <source>
        <dbReference type="ARBA" id="ARBA00022490"/>
    </source>
</evidence>
<dbReference type="PANTHER" id="PTHR10815:SF5">
    <property type="entry name" value="METHYLATED-DNA--PROTEIN-CYSTEINE METHYLTRANSFERASE"/>
    <property type="match status" value="1"/>
</dbReference>
<feature type="domain" description="Methylated-DNA-[protein]-cysteine S-methyltransferase DNA binding" evidence="10">
    <location>
        <begin position="88"/>
        <end position="168"/>
    </location>
</feature>
<dbReference type="InterPro" id="IPR023546">
    <property type="entry name" value="MGMT"/>
</dbReference>
<dbReference type="PROSITE" id="PS00374">
    <property type="entry name" value="MGMT"/>
    <property type="match status" value="1"/>
</dbReference>
<keyword evidence="5 9" id="KW-0808">Transferase</keyword>
<evidence type="ECO:0000256" key="2">
    <source>
        <dbReference type="ARBA" id="ARBA00008711"/>
    </source>
</evidence>
<dbReference type="GO" id="GO:0005737">
    <property type="term" value="C:cytoplasm"/>
    <property type="evidence" value="ECO:0007669"/>
    <property type="project" value="UniProtKB-SubCell"/>
</dbReference>
<dbReference type="InterPro" id="IPR001497">
    <property type="entry name" value="MethylDNA_cys_MeTrfase_AS"/>
</dbReference>
<protein>
    <recommendedName>
        <fullName evidence="9">Methylated-DNA--protein-cysteine methyltransferase</fullName>
        <ecNumber evidence="9">2.1.1.63</ecNumber>
    </recommendedName>
    <alternativeName>
        <fullName evidence="9">6-O-methylguanine-DNA methyltransferase</fullName>
        <shortName evidence="9">MGMT</shortName>
    </alternativeName>
    <alternativeName>
        <fullName evidence="9">O-6-methylguanine-DNA-alkyltransferase</fullName>
    </alternativeName>
</protein>
<dbReference type="Proteomes" id="UP000094070">
    <property type="component" value="Unassembled WGS sequence"/>
</dbReference>
<comment type="catalytic activity">
    <reaction evidence="1 9">
        <text>a 4-O-methyl-thymidine in DNA + L-cysteinyl-[protein] = a thymidine in DNA + S-methyl-L-cysteinyl-[protein]</text>
        <dbReference type="Rhea" id="RHEA:53428"/>
        <dbReference type="Rhea" id="RHEA-COMP:10131"/>
        <dbReference type="Rhea" id="RHEA-COMP:10132"/>
        <dbReference type="Rhea" id="RHEA-COMP:13555"/>
        <dbReference type="Rhea" id="RHEA-COMP:13556"/>
        <dbReference type="ChEBI" id="CHEBI:29950"/>
        <dbReference type="ChEBI" id="CHEBI:82612"/>
        <dbReference type="ChEBI" id="CHEBI:137386"/>
        <dbReference type="ChEBI" id="CHEBI:137387"/>
        <dbReference type="EC" id="2.1.1.63"/>
    </reaction>
</comment>
<evidence type="ECO:0000256" key="6">
    <source>
        <dbReference type="ARBA" id="ARBA00022763"/>
    </source>
</evidence>
<dbReference type="Pfam" id="PF02870">
    <property type="entry name" value="Methyltransf_1N"/>
    <property type="match status" value="1"/>
</dbReference>
<keyword evidence="3 9" id="KW-0963">Cytoplasm</keyword>
<dbReference type="AlphaFoldDB" id="A0A1E5E338"/>
<dbReference type="InterPro" id="IPR014048">
    <property type="entry name" value="MethylDNA_cys_MeTrfase_DNA-bd"/>
</dbReference>
<dbReference type="InterPro" id="IPR036217">
    <property type="entry name" value="MethylDNA_cys_MeTrfase_DNAb"/>
</dbReference>
<feature type="active site" description="Nucleophile; methyl group acceptor" evidence="9">
    <location>
        <position position="139"/>
    </location>
</feature>
<organism evidence="12 13">
    <name type="scientific">Vibrio rumoiensis 1S-45</name>
    <dbReference type="NCBI Taxonomy" id="1188252"/>
    <lineage>
        <taxon>Bacteria</taxon>
        <taxon>Pseudomonadati</taxon>
        <taxon>Pseudomonadota</taxon>
        <taxon>Gammaproteobacteria</taxon>
        <taxon>Vibrionales</taxon>
        <taxon>Vibrionaceae</taxon>
        <taxon>Vibrio</taxon>
    </lineage>
</organism>
<dbReference type="RefSeq" id="WP_017025104.1">
    <property type="nucleotide sequence ID" value="NZ_AJYK02000058.1"/>
</dbReference>
<proteinExistence type="inferred from homology"/>
<evidence type="ECO:0000259" key="11">
    <source>
        <dbReference type="Pfam" id="PF02870"/>
    </source>
</evidence>
<dbReference type="HAMAP" id="MF_00772">
    <property type="entry name" value="OGT"/>
    <property type="match status" value="1"/>
</dbReference>
<comment type="caution">
    <text evidence="12">The sequence shown here is derived from an EMBL/GenBank/DDBJ whole genome shotgun (WGS) entry which is preliminary data.</text>
</comment>
<dbReference type="GO" id="GO:0003908">
    <property type="term" value="F:methylated-DNA-[protein]-cysteine S-methyltransferase activity"/>
    <property type="evidence" value="ECO:0007669"/>
    <property type="project" value="UniProtKB-UniRule"/>
</dbReference>
<sequence>MKKQNNQPWYFNTFATQACDVTLVGSDEGLHILHLETGEGKKDGFIIEQDWIEDNARFSDVKQQLIEYFSGSRQDFDLSTPLAPIGTPFQQSVWHALNQIQTGSTCRYMDIANQIHNPKAVRAVGAAIGKNPIPVIIPCHRVVGANGSLTGFAHGIPMKQTLLNLEGVSF</sequence>
<dbReference type="STRING" id="1188252.A1QC_08280"/>
<feature type="domain" description="Methylguanine DNA methyltransferase ribonuclease-like" evidence="11">
    <location>
        <begin position="22"/>
        <end position="80"/>
    </location>
</feature>
<dbReference type="GO" id="GO:0032259">
    <property type="term" value="P:methylation"/>
    <property type="evidence" value="ECO:0007669"/>
    <property type="project" value="UniProtKB-KW"/>
</dbReference>
<comment type="function">
    <text evidence="9">Involved in the cellular defense against the biological effects of O6-methylguanine (O6-MeG) and O4-methylthymine (O4-MeT) in DNA. Repairs the methylated nucleobase in DNA by stoichiometrically transferring the methyl group to a cysteine residue in the enzyme. This is a suicide reaction: the enzyme is irreversibly inactivated.</text>
</comment>
<dbReference type="InterPro" id="IPR036631">
    <property type="entry name" value="MGMT_N_sf"/>
</dbReference>
<dbReference type="EC" id="2.1.1.63" evidence="9"/>
<dbReference type="NCBIfam" id="TIGR00589">
    <property type="entry name" value="ogt"/>
    <property type="match status" value="1"/>
</dbReference>
<dbReference type="Gene3D" id="1.10.10.10">
    <property type="entry name" value="Winged helix-like DNA-binding domain superfamily/Winged helix DNA-binding domain"/>
    <property type="match status" value="1"/>
</dbReference>
<gene>
    <name evidence="12" type="ORF">A1QC_08280</name>
</gene>
<dbReference type="eggNOG" id="COG0350">
    <property type="taxonomic scope" value="Bacteria"/>
</dbReference>